<keyword evidence="2" id="KW-1185">Reference proteome</keyword>
<reference evidence="1 2" key="2">
    <citation type="journal article" date="2022" name="Mol. Ecol. Resour.">
        <title>The genomes of chicory, endive, great burdock and yacon provide insights into Asteraceae paleo-polyploidization history and plant inulin production.</title>
        <authorList>
            <person name="Fan W."/>
            <person name="Wang S."/>
            <person name="Wang H."/>
            <person name="Wang A."/>
            <person name="Jiang F."/>
            <person name="Liu H."/>
            <person name="Zhao H."/>
            <person name="Xu D."/>
            <person name="Zhang Y."/>
        </authorList>
    </citation>
    <scope>NUCLEOTIDE SEQUENCE [LARGE SCALE GENOMIC DNA]</scope>
    <source>
        <strain evidence="2">cv. Yunnan</strain>
        <tissue evidence="1">Leaves</tissue>
    </source>
</reference>
<accession>A0ACB9BWV1</accession>
<sequence length="125" mass="14169">MATTTDFITSPSQRRFSYFSGCMSPSCIPVDEQYTRIKSSDRQRRKLRKLVNKVVEESKRSIYGSSKPLVFRYDAVSYAQNFDDGNHHPQSLIKRKWIICGEEECLLVVSAGGGTEETDSHVARG</sequence>
<evidence type="ECO:0000313" key="1">
    <source>
        <dbReference type="EMBL" id="KAI3726414.1"/>
    </source>
</evidence>
<proteinExistence type="predicted"/>
<reference evidence="2" key="1">
    <citation type="journal article" date="2022" name="Mol. Ecol. Resour.">
        <title>The genomes of chicory, endive, great burdock and yacon provide insights into Asteraceae palaeo-polyploidization history and plant inulin production.</title>
        <authorList>
            <person name="Fan W."/>
            <person name="Wang S."/>
            <person name="Wang H."/>
            <person name="Wang A."/>
            <person name="Jiang F."/>
            <person name="Liu H."/>
            <person name="Zhao H."/>
            <person name="Xu D."/>
            <person name="Zhang Y."/>
        </authorList>
    </citation>
    <scope>NUCLEOTIDE SEQUENCE [LARGE SCALE GENOMIC DNA]</scope>
    <source>
        <strain evidence="2">cv. Yunnan</strain>
    </source>
</reference>
<protein>
    <submittedName>
        <fullName evidence="1">Uncharacterized protein</fullName>
    </submittedName>
</protein>
<dbReference type="EMBL" id="CM042039">
    <property type="protein sequence ID" value="KAI3726414.1"/>
    <property type="molecule type" value="Genomic_DNA"/>
</dbReference>
<name>A0ACB9BWV1_9ASTR</name>
<organism evidence="1 2">
    <name type="scientific">Smallanthus sonchifolius</name>
    <dbReference type="NCBI Taxonomy" id="185202"/>
    <lineage>
        <taxon>Eukaryota</taxon>
        <taxon>Viridiplantae</taxon>
        <taxon>Streptophyta</taxon>
        <taxon>Embryophyta</taxon>
        <taxon>Tracheophyta</taxon>
        <taxon>Spermatophyta</taxon>
        <taxon>Magnoliopsida</taxon>
        <taxon>eudicotyledons</taxon>
        <taxon>Gunneridae</taxon>
        <taxon>Pentapetalae</taxon>
        <taxon>asterids</taxon>
        <taxon>campanulids</taxon>
        <taxon>Asterales</taxon>
        <taxon>Asteraceae</taxon>
        <taxon>Asteroideae</taxon>
        <taxon>Heliantheae alliance</taxon>
        <taxon>Millerieae</taxon>
        <taxon>Smallanthus</taxon>
    </lineage>
</organism>
<gene>
    <name evidence="1" type="ORF">L1987_66211</name>
</gene>
<evidence type="ECO:0000313" key="2">
    <source>
        <dbReference type="Proteomes" id="UP001056120"/>
    </source>
</evidence>
<comment type="caution">
    <text evidence="1">The sequence shown here is derived from an EMBL/GenBank/DDBJ whole genome shotgun (WGS) entry which is preliminary data.</text>
</comment>
<dbReference type="Proteomes" id="UP001056120">
    <property type="component" value="Linkage Group LG22"/>
</dbReference>